<feature type="domain" description="Gingipain" evidence="2">
    <location>
        <begin position="619"/>
        <end position="1049"/>
    </location>
</feature>
<evidence type="ECO:0000259" key="2">
    <source>
        <dbReference type="Pfam" id="PF01364"/>
    </source>
</evidence>
<comment type="caution">
    <text evidence="4">The sequence shown here is derived from an EMBL/GenBank/DDBJ whole genome shotgun (WGS) entry which is preliminary data.</text>
</comment>
<evidence type="ECO:0000313" key="4">
    <source>
        <dbReference type="EMBL" id="TMQ67024.1"/>
    </source>
</evidence>
<gene>
    <name evidence="4" type="ORF">E6K79_00910</name>
</gene>
<organism evidence="4 5">
    <name type="scientific">Eiseniibacteriota bacterium</name>
    <dbReference type="NCBI Taxonomy" id="2212470"/>
    <lineage>
        <taxon>Bacteria</taxon>
        <taxon>Candidatus Eiseniibacteriota</taxon>
    </lineage>
</organism>
<dbReference type="Gene3D" id="2.60.40.4070">
    <property type="match status" value="1"/>
</dbReference>
<dbReference type="Pfam" id="PF13860">
    <property type="entry name" value="FlgD_ig"/>
    <property type="match status" value="1"/>
</dbReference>
<dbReference type="SUPFAM" id="SSF52129">
    <property type="entry name" value="Caspase-like"/>
    <property type="match status" value="1"/>
</dbReference>
<dbReference type="Gene3D" id="3.40.50.1460">
    <property type="match status" value="1"/>
</dbReference>
<dbReference type="Proteomes" id="UP000317691">
    <property type="component" value="Unassembled WGS sequence"/>
</dbReference>
<dbReference type="InterPro" id="IPR029031">
    <property type="entry name" value="Gingipain_N_sf"/>
</dbReference>
<evidence type="ECO:0000259" key="3">
    <source>
        <dbReference type="Pfam" id="PF13860"/>
    </source>
</evidence>
<evidence type="ECO:0000256" key="1">
    <source>
        <dbReference type="ARBA" id="ARBA00022729"/>
    </source>
</evidence>
<dbReference type="InterPro" id="IPR029030">
    <property type="entry name" value="Caspase-like_dom_sf"/>
</dbReference>
<protein>
    <recommendedName>
        <fullName evidence="6">Gingipain domain-containing protein</fullName>
    </recommendedName>
</protein>
<proteinExistence type="predicted"/>
<dbReference type="Gene3D" id="3.40.50.10390">
    <property type="entry name" value="Gingipain r, domain 1"/>
    <property type="match status" value="1"/>
</dbReference>
<name>A0A538TTU2_UNCEI</name>
<sequence length="1361" mass="147453">MGSIRAAAQDLRGATFDYVPGEIRFDTLSVNGVAYTRVSVGGAVVVEPPGRPSLPTATIHVAVPDGMSPRLKIASEQWNERAGPPQPVPVVHQRFISDDPKSGPVSEYRIDRDPAIYARPGVYPAQAVELGKGAAVGEMWVVPVLVHPVRWDPVARAYRTLARMSVRVDFVPATDAERAARPNFRLGGDAAPWRRVQEGLVRNFQSARSFPARPRSLPRPVARARRAVNPEFKIAVTATGWTAVNFAAMSGAGFPSSIPINTITLSERGYDDVGDSATVTPIPVVPRDNNSNGVFDAQDLITFYGRSLRDRVGAGSVENRYADANVYWLTWGATPAAPMDSISGSIPGPATTPTSFLDTIHLEQDVFMLPSPNRSVASPPEAVDYFFWTNGNLDFPDVFDQPIPFVDPDVTQPFRIRSYYQGQMNRNHRLHIFYQSSSGVADTLAANANFSDQEVYALDTGITIPGSHIGGGSNRYQHVGEGQPPSGGPFSNGSKAWLDWIEVTYSRFYRPRGQVLKFTSGGSGGVVELHVGNFTYSNIEVYDVTTPTAPKRVTDVTINPLSPDFELVFRTDASAGERRFVALIPNFETIVPASAATQDTPSSLFVPSPFSPTNIARSIVITPQAFLTPANRLADYRRAQGYVVEVADVQDVYDEFNGGIKSTRAIRRYLRHGYLAWTPRPTFALIAGDASMDNKHHMATSGVDWVPTYLQFESIAGPGGAELVAHDSHYTLNLSAAIPGDADYVPSVFLARIPAGSAADLDQFVTKVIQYENFQASDDWRGRMLLVSDDEFSTGIFSASSYCFSPDEADFRQGNQNMADLANASQSGQDITSNFYNLATFTDPIPTFDDGFGNTCRNLQNVKNVLNSPGGGYDQLEAAIGQGSLIVNFEAHANRYLIAHEDIYCTSTLYCASPIGPDRLLNYGRPSLLMVWGCHANQFPDGPAATLSDSSRAIGEQWLFLPTRGSIGSLGSGGYEYLNTNANYNFFVAEAFFTTPPVPTPPPGEPRRARWIMGEVLGTAAVQNGMSGGLGQGIMNRTISLLGDPMLRMDALPPRVFEVKLDGATFANDSTFTSNSPTDSVTLVAKTRDEAGVKKVSLAERDVASGTITPIDSTSYSTAYADSGRRVTVTTRARPRVGNYDLQVRAIDGNDRLQIFSLRVRTPVIYKANGIVIVSGVFVENEAVLRAEVTTPIPVTADSLSLYLDGVPITVTKTQTDVVGRRWTLQGLPEGRGPGAHVLQIAVGGRTAGFDQASYQVSAEFTMRGVAVVSPKVQGAGCGGSIFQYELSAPANRVELLLMTVAGRRVSSVQLPGNPGFNVFCWDGRDSQGHETAIGLYLFRIRATDASGRTVTRDGRMIRSR</sequence>
<dbReference type="GO" id="GO:0006508">
    <property type="term" value="P:proteolysis"/>
    <property type="evidence" value="ECO:0007669"/>
    <property type="project" value="InterPro"/>
</dbReference>
<keyword evidence="1" id="KW-0732">Signal</keyword>
<dbReference type="EMBL" id="VBOZ01000005">
    <property type="protein sequence ID" value="TMQ67024.1"/>
    <property type="molecule type" value="Genomic_DNA"/>
</dbReference>
<dbReference type="InterPro" id="IPR001769">
    <property type="entry name" value="Gingipain"/>
</dbReference>
<evidence type="ECO:0000313" key="5">
    <source>
        <dbReference type="Proteomes" id="UP000317691"/>
    </source>
</evidence>
<dbReference type="InterPro" id="IPR038490">
    <property type="entry name" value="Gingipain_propep_sf"/>
</dbReference>
<accession>A0A538TTU2</accession>
<dbReference type="InterPro" id="IPR025965">
    <property type="entry name" value="FlgD/Vpr_Ig-like"/>
</dbReference>
<feature type="domain" description="FlgD/Vpr Ig-like" evidence="3">
    <location>
        <begin position="1283"/>
        <end position="1346"/>
    </location>
</feature>
<dbReference type="GO" id="GO:0008234">
    <property type="term" value="F:cysteine-type peptidase activity"/>
    <property type="evidence" value="ECO:0007669"/>
    <property type="project" value="InterPro"/>
</dbReference>
<reference evidence="4 5" key="1">
    <citation type="journal article" date="2019" name="Nat. Microbiol.">
        <title>Mediterranean grassland soil C-N compound turnover is dependent on rainfall and depth, and is mediated by genomically divergent microorganisms.</title>
        <authorList>
            <person name="Diamond S."/>
            <person name="Andeer P.F."/>
            <person name="Li Z."/>
            <person name="Crits-Christoph A."/>
            <person name="Burstein D."/>
            <person name="Anantharaman K."/>
            <person name="Lane K.R."/>
            <person name="Thomas B.C."/>
            <person name="Pan C."/>
            <person name="Northen T.R."/>
            <person name="Banfield J.F."/>
        </authorList>
    </citation>
    <scope>NUCLEOTIDE SEQUENCE [LARGE SCALE GENOMIC DNA]</scope>
    <source>
        <strain evidence="4">WS_9</strain>
    </source>
</reference>
<dbReference type="Gene3D" id="2.60.40.3800">
    <property type="match status" value="1"/>
</dbReference>
<dbReference type="Pfam" id="PF01364">
    <property type="entry name" value="Peptidase_C25"/>
    <property type="match status" value="1"/>
</dbReference>
<evidence type="ECO:0008006" key="6">
    <source>
        <dbReference type="Google" id="ProtNLM"/>
    </source>
</evidence>